<accession>A0A3A9Z0G2</accession>
<evidence type="ECO:0000313" key="2">
    <source>
        <dbReference type="Proteomes" id="UP000272474"/>
    </source>
</evidence>
<protein>
    <submittedName>
        <fullName evidence="1">DUF4276 family protein</fullName>
    </submittedName>
</protein>
<keyword evidence="2" id="KW-1185">Reference proteome</keyword>
<gene>
    <name evidence="1" type="ORF">D7294_15095</name>
</gene>
<evidence type="ECO:0000313" key="1">
    <source>
        <dbReference type="EMBL" id="RKN41783.1"/>
    </source>
</evidence>
<dbReference type="OrthoDB" id="7596770at2"/>
<dbReference type="EMBL" id="RBAL01000007">
    <property type="protein sequence ID" value="RKN41783.1"/>
    <property type="molecule type" value="Genomic_DNA"/>
</dbReference>
<name>A0A3A9Z0G2_9ACTN</name>
<proteinExistence type="predicted"/>
<organism evidence="1 2">
    <name type="scientific">Streptomyces hoynatensis</name>
    <dbReference type="NCBI Taxonomy" id="1141874"/>
    <lineage>
        <taxon>Bacteria</taxon>
        <taxon>Bacillati</taxon>
        <taxon>Actinomycetota</taxon>
        <taxon>Actinomycetes</taxon>
        <taxon>Kitasatosporales</taxon>
        <taxon>Streptomycetaceae</taxon>
        <taxon>Streptomyces</taxon>
    </lineage>
</organism>
<sequence length="210" mass="23430">MTLRVLFLSEGSSDGGLVPHIEKIAAQVEAPVIVSAPDLSWLRQPVGREVSDKLQAVRRLSDDYDLALPHRDADKFSTEARRDEISTSAAAAWPGLAYVPVIPVRMLEAWLLLDEAAIRQVAGNPRGRVNLQLPKASSVEKLPDPKKFLKETIAKASELRGRRLEELNKRFPRNRHRLLELLDVEGPVSEVTSWKVFVSELTAALRACLR</sequence>
<dbReference type="AlphaFoldDB" id="A0A3A9Z0G2"/>
<dbReference type="Proteomes" id="UP000272474">
    <property type="component" value="Unassembled WGS sequence"/>
</dbReference>
<reference evidence="1 2" key="1">
    <citation type="journal article" date="2014" name="Int. J. Syst. Evol. Microbiol.">
        <title>Streptomyces hoynatensis sp. nov., isolated from deep marine sediment.</title>
        <authorList>
            <person name="Veyisoglu A."/>
            <person name="Sahin N."/>
        </authorList>
    </citation>
    <scope>NUCLEOTIDE SEQUENCE [LARGE SCALE GENOMIC DNA]</scope>
    <source>
        <strain evidence="1 2">KCTC 29097</strain>
    </source>
</reference>
<dbReference type="RefSeq" id="WP_120679765.1">
    <property type="nucleotide sequence ID" value="NZ_RBAL01000007.1"/>
</dbReference>
<comment type="caution">
    <text evidence="1">The sequence shown here is derived from an EMBL/GenBank/DDBJ whole genome shotgun (WGS) entry which is preliminary data.</text>
</comment>